<comment type="catalytic activity">
    <reaction evidence="7">
        <text>2 reduced [2Fe-2S]-[ferredoxin] + NADP(+) + H(+) = 2 oxidized [2Fe-2S]-[ferredoxin] + NADPH</text>
        <dbReference type="Rhea" id="RHEA:20125"/>
        <dbReference type="Rhea" id="RHEA-COMP:10000"/>
        <dbReference type="Rhea" id="RHEA-COMP:10001"/>
        <dbReference type="ChEBI" id="CHEBI:15378"/>
        <dbReference type="ChEBI" id="CHEBI:33737"/>
        <dbReference type="ChEBI" id="CHEBI:33738"/>
        <dbReference type="ChEBI" id="CHEBI:57783"/>
        <dbReference type="ChEBI" id="CHEBI:58349"/>
        <dbReference type="EC" id="1.18.1.2"/>
    </reaction>
</comment>
<dbReference type="SUPFAM" id="SSF51971">
    <property type="entry name" value="Nucleotide-binding domain"/>
    <property type="match status" value="1"/>
</dbReference>
<evidence type="ECO:0000256" key="8">
    <source>
        <dbReference type="SAM" id="MobiDB-lite"/>
    </source>
</evidence>
<sequence length="582" mass="62278">MAEGTRGPDLGFPGAGDHDDECLAEGQRRHGGAQRTRARRHAGHGYGPADRRAGAARGAAFERLFLKLMITHQQGAVTMATDVLSAGNDIQVGEWATEVTAQQTSEIARMRGLRRPPADRAPVPCWTYPAGRSLPVLRVAVVGSGPSGVYTAEALVRQDTVPDVAVDVLDRLPCPYGLVRYGVAPDHEKIKSLQGNLRGVLEGPRVRFLGNVTVGERLGPAELLGLYHAVVYCVGAAADRRLGVPGEDLPGSCSATRFVSWYSAHPDEPPDGFALQARSAVVIGVGNVAVDVARILARGAQDLRRTDVPDAALRALAGSRVTDVHIVGRRGPSQAKFTTKELRELGGLPEVDVLVRPQELELDPAYTDPSGLPAVARRNVEVLREWAERVPRERARRLHLRFFLRPAELLGEGRVAGARFERTTPDECGGVTGTGRYEEIGAQLVLRSVGYRGVPLAGLPFDEGRGVVPNEEGRVLRDGARSPGEYVAGWIKRGPTGVIGTNRPCAKQTAAALVADAPMLLRARKVPGDPLDGLRALGQDPVAWPGWLAIEAAEAALGRTLERTTVKIPDWPGLLTAAHPGR</sequence>
<evidence type="ECO:0000313" key="11">
    <source>
        <dbReference type="EMBL" id="TKA03114.1"/>
    </source>
</evidence>
<dbReference type="PRINTS" id="PR00419">
    <property type="entry name" value="ADXRDTASE"/>
</dbReference>
<evidence type="ECO:0000259" key="9">
    <source>
        <dbReference type="Pfam" id="PF03713"/>
    </source>
</evidence>
<dbReference type="OrthoDB" id="289202at2"/>
<dbReference type="Gene3D" id="1.20.1260.10">
    <property type="match status" value="1"/>
</dbReference>
<dbReference type="InterPro" id="IPR036188">
    <property type="entry name" value="FAD/NAD-bd_sf"/>
</dbReference>
<keyword evidence="4" id="KW-0274">FAD</keyword>
<evidence type="ECO:0000256" key="7">
    <source>
        <dbReference type="ARBA" id="ARBA00047776"/>
    </source>
</evidence>
<reference evidence="11 12" key="1">
    <citation type="submission" date="2019-04" db="EMBL/GenBank/DDBJ databases">
        <title>Streptomyces oryziradicis sp. nov., a novel actinomycete isolated from rhizosphere soil of rice (Oryza sativa L.).</title>
        <authorList>
            <person name="Li C."/>
        </authorList>
    </citation>
    <scope>NUCLEOTIDE SEQUENCE [LARGE SCALE GENOMIC DNA]</scope>
    <source>
        <strain evidence="11 12">NEAU-C40</strain>
    </source>
</reference>
<dbReference type="RefSeq" id="WP_136728611.1">
    <property type="nucleotide sequence ID" value="NZ_SUMC01000057.1"/>
</dbReference>
<gene>
    <name evidence="11" type="ORF">FCI23_37315</name>
</gene>
<evidence type="ECO:0000256" key="2">
    <source>
        <dbReference type="ARBA" id="ARBA00013223"/>
    </source>
</evidence>
<dbReference type="Pfam" id="PF07992">
    <property type="entry name" value="Pyr_redox_2"/>
    <property type="match status" value="1"/>
</dbReference>
<organism evidence="11 12">
    <name type="scientific">Actinacidiphila oryziradicis</name>
    <dbReference type="NCBI Taxonomy" id="2571141"/>
    <lineage>
        <taxon>Bacteria</taxon>
        <taxon>Bacillati</taxon>
        <taxon>Actinomycetota</taxon>
        <taxon>Actinomycetes</taxon>
        <taxon>Kitasatosporales</taxon>
        <taxon>Streptomycetaceae</taxon>
        <taxon>Actinacidiphila</taxon>
    </lineage>
</organism>
<dbReference type="Gene3D" id="3.40.50.720">
    <property type="entry name" value="NAD(P)-binding Rossmann-like Domain"/>
    <property type="match status" value="1"/>
</dbReference>
<keyword evidence="5" id="KW-0521">NADP</keyword>
<dbReference type="PANTHER" id="PTHR48467:SF1">
    <property type="entry name" value="GLUTAMATE SYNTHASE 1 [NADH], CHLOROPLASTIC-LIKE"/>
    <property type="match status" value="1"/>
</dbReference>
<protein>
    <recommendedName>
        <fullName evidence="2">ferredoxin--NADP(+) reductase</fullName>
        <ecNumber evidence="2">1.18.1.2</ecNumber>
    </recommendedName>
</protein>
<dbReference type="EMBL" id="SUMC01000057">
    <property type="protein sequence ID" value="TKA03114.1"/>
    <property type="molecule type" value="Genomic_DNA"/>
</dbReference>
<comment type="caution">
    <text evidence="11">The sequence shown here is derived from an EMBL/GenBank/DDBJ whole genome shotgun (WGS) entry which is preliminary data.</text>
</comment>
<keyword evidence="6" id="KW-0560">Oxidoreductase</keyword>
<keyword evidence="3" id="KW-0285">Flavoprotein</keyword>
<evidence type="ECO:0000256" key="3">
    <source>
        <dbReference type="ARBA" id="ARBA00022630"/>
    </source>
</evidence>
<dbReference type="InterPro" id="IPR023753">
    <property type="entry name" value="FAD/NAD-binding_dom"/>
</dbReference>
<comment type="cofactor">
    <cofactor evidence="1">
        <name>FAD</name>
        <dbReference type="ChEBI" id="CHEBI:57692"/>
    </cofactor>
</comment>
<dbReference type="Pfam" id="PF03713">
    <property type="entry name" value="DUF305"/>
    <property type="match status" value="1"/>
</dbReference>
<dbReference type="Proteomes" id="UP000305778">
    <property type="component" value="Unassembled WGS sequence"/>
</dbReference>
<evidence type="ECO:0000256" key="5">
    <source>
        <dbReference type="ARBA" id="ARBA00022857"/>
    </source>
</evidence>
<dbReference type="InterPro" id="IPR055275">
    <property type="entry name" value="Ferredox_Rdtase"/>
</dbReference>
<accession>A0A4U0S2I0</accession>
<keyword evidence="12" id="KW-1185">Reference proteome</keyword>
<dbReference type="InterPro" id="IPR012347">
    <property type="entry name" value="Ferritin-like"/>
</dbReference>
<feature type="domain" description="FAD/NAD(P)-binding" evidence="10">
    <location>
        <begin position="138"/>
        <end position="301"/>
    </location>
</feature>
<dbReference type="GO" id="GO:0004324">
    <property type="term" value="F:ferredoxin-NADP+ reductase activity"/>
    <property type="evidence" value="ECO:0007669"/>
    <property type="project" value="UniProtKB-EC"/>
</dbReference>
<dbReference type="AlphaFoldDB" id="A0A4U0S2I0"/>
<feature type="region of interest" description="Disordered" evidence="8">
    <location>
        <begin position="1"/>
        <end position="53"/>
    </location>
</feature>
<dbReference type="Gene3D" id="3.50.50.60">
    <property type="entry name" value="FAD/NAD(P)-binding domain"/>
    <property type="match status" value="1"/>
</dbReference>
<dbReference type="PANTHER" id="PTHR48467">
    <property type="entry name" value="GLUTAMATE SYNTHASE 1 [NADH], CHLOROPLASTIC-LIKE"/>
    <property type="match status" value="1"/>
</dbReference>
<evidence type="ECO:0000256" key="1">
    <source>
        <dbReference type="ARBA" id="ARBA00001974"/>
    </source>
</evidence>
<feature type="compositionally biased region" description="Basic residues" evidence="8">
    <location>
        <begin position="29"/>
        <end position="43"/>
    </location>
</feature>
<evidence type="ECO:0000313" key="12">
    <source>
        <dbReference type="Proteomes" id="UP000305778"/>
    </source>
</evidence>
<feature type="domain" description="DUF305" evidence="9">
    <location>
        <begin position="37"/>
        <end position="113"/>
    </location>
</feature>
<name>A0A4U0S2I0_9ACTN</name>
<dbReference type="InterPro" id="IPR005183">
    <property type="entry name" value="DUF305_CopM-like"/>
</dbReference>
<dbReference type="EC" id="1.18.1.2" evidence="2"/>
<evidence type="ECO:0000259" key="10">
    <source>
        <dbReference type="Pfam" id="PF07992"/>
    </source>
</evidence>
<evidence type="ECO:0000256" key="4">
    <source>
        <dbReference type="ARBA" id="ARBA00022827"/>
    </source>
</evidence>
<evidence type="ECO:0000256" key="6">
    <source>
        <dbReference type="ARBA" id="ARBA00023002"/>
    </source>
</evidence>
<proteinExistence type="predicted"/>